<feature type="chain" id="PRO_5003577486" evidence="1">
    <location>
        <begin position="25"/>
        <end position="45"/>
    </location>
</feature>
<reference evidence="2" key="2">
    <citation type="journal article" date="2008" name="Genome Biol.">
        <title>Improved genome assembly and evidence-based global gene model set for the chordate Ciona intestinalis: new insight into intron and operon populations.</title>
        <authorList>
            <person name="Satou Y."/>
            <person name="Mineta K."/>
            <person name="Ogasawara M."/>
            <person name="Sasakura Y."/>
            <person name="Shoguchi E."/>
            <person name="Ueno K."/>
            <person name="Yamada L."/>
            <person name="Matsumoto J."/>
            <person name="Wasserscheid J."/>
            <person name="Dewar K."/>
            <person name="Wiley G.B."/>
            <person name="Macmil S.L."/>
            <person name="Roe B.A."/>
            <person name="Zeller R.W."/>
            <person name="Hastings K.E."/>
            <person name="Lemaire P."/>
            <person name="Lindquist E."/>
            <person name="Endo T."/>
            <person name="Hotta K."/>
            <person name="Inaba K."/>
        </authorList>
    </citation>
    <scope>NUCLEOTIDE SEQUENCE [LARGE SCALE GENOMIC DNA]</scope>
    <source>
        <strain evidence="2">wild type</strain>
    </source>
</reference>
<dbReference type="Proteomes" id="UP000008144">
    <property type="component" value="Chromosome 9"/>
</dbReference>
<dbReference type="AlphaFoldDB" id="H2XUC3"/>
<reference evidence="3" key="1">
    <citation type="journal article" date="2002" name="Science">
        <title>The draft genome of Ciona intestinalis: insights into chordate and vertebrate origins.</title>
        <authorList>
            <person name="Dehal P."/>
            <person name="Satou Y."/>
            <person name="Campbell R.K."/>
            <person name="Chapman J."/>
            <person name="Degnan B."/>
            <person name="De Tomaso A."/>
            <person name="Davidson B."/>
            <person name="Di Gregorio A."/>
            <person name="Gelpke M."/>
            <person name="Goodstein D.M."/>
            <person name="Harafuji N."/>
            <person name="Hastings K.E."/>
            <person name="Ho I."/>
            <person name="Hotta K."/>
            <person name="Huang W."/>
            <person name="Kawashima T."/>
            <person name="Lemaire P."/>
            <person name="Martinez D."/>
            <person name="Meinertzhagen I.A."/>
            <person name="Necula S."/>
            <person name="Nonaka M."/>
            <person name="Putnam N."/>
            <person name="Rash S."/>
            <person name="Saiga H."/>
            <person name="Satake M."/>
            <person name="Terry A."/>
            <person name="Yamada L."/>
            <person name="Wang H.G."/>
            <person name="Awazu S."/>
            <person name="Azumi K."/>
            <person name="Boore J."/>
            <person name="Branno M."/>
            <person name="Chin-Bow S."/>
            <person name="DeSantis R."/>
            <person name="Doyle S."/>
            <person name="Francino P."/>
            <person name="Keys D.N."/>
            <person name="Haga S."/>
            <person name="Hayashi H."/>
            <person name="Hino K."/>
            <person name="Imai K.S."/>
            <person name="Inaba K."/>
            <person name="Kano S."/>
            <person name="Kobayashi K."/>
            <person name="Kobayashi M."/>
            <person name="Lee B.I."/>
            <person name="Makabe K.W."/>
            <person name="Manohar C."/>
            <person name="Matassi G."/>
            <person name="Medina M."/>
            <person name="Mochizuki Y."/>
            <person name="Mount S."/>
            <person name="Morishita T."/>
            <person name="Miura S."/>
            <person name="Nakayama A."/>
            <person name="Nishizaka S."/>
            <person name="Nomoto H."/>
            <person name="Ohta F."/>
            <person name="Oishi K."/>
            <person name="Rigoutsos I."/>
            <person name="Sano M."/>
            <person name="Sasaki A."/>
            <person name="Sasakura Y."/>
            <person name="Shoguchi E."/>
            <person name="Shin-i T."/>
            <person name="Spagnuolo A."/>
            <person name="Stainier D."/>
            <person name="Suzuki M.M."/>
            <person name="Tassy O."/>
            <person name="Takatori N."/>
            <person name="Tokuoka M."/>
            <person name="Yagi K."/>
            <person name="Yoshizaki F."/>
            <person name="Wada S."/>
            <person name="Zhang C."/>
            <person name="Hyatt P.D."/>
            <person name="Larimer F."/>
            <person name="Detter C."/>
            <person name="Doggett N."/>
            <person name="Glavina T."/>
            <person name="Hawkins T."/>
            <person name="Richardson P."/>
            <person name="Lucas S."/>
            <person name="Kohara Y."/>
            <person name="Levine M."/>
            <person name="Satoh N."/>
            <person name="Rokhsar D.S."/>
        </authorList>
    </citation>
    <scope>NUCLEOTIDE SEQUENCE [LARGE SCALE GENOMIC DNA]</scope>
</reference>
<organism evidence="2 3">
    <name type="scientific">Ciona intestinalis</name>
    <name type="common">Transparent sea squirt</name>
    <name type="synonym">Ascidia intestinalis</name>
    <dbReference type="NCBI Taxonomy" id="7719"/>
    <lineage>
        <taxon>Eukaryota</taxon>
        <taxon>Metazoa</taxon>
        <taxon>Chordata</taxon>
        <taxon>Tunicata</taxon>
        <taxon>Ascidiacea</taxon>
        <taxon>Phlebobranchia</taxon>
        <taxon>Cionidae</taxon>
        <taxon>Ciona</taxon>
    </lineage>
</organism>
<evidence type="ECO:0000313" key="2">
    <source>
        <dbReference type="Ensembl" id="ENSCINP00000033257.1"/>
    </source>
</evidence>
<evidence type="ECO:0000313" key="3">
    <source>
        <dbReference type="Proteomes" id="UP000008144"/>
    </source>
</evidence>
<protein>
    <submittedName>
        <fullName evidence="2">Uncharacterized protein</fullName>
    </submittedName>
</protein>
<dbReference type="HOGENOM" id="CLU_3207339_0_0_1"/>
<evidence type="ECO:0000256" key="1">
    <source>
        <dbReference type="SAM" id="SignalP"/>
    </source>
</evidence>
<name>H2XUC3_CIOIN</name>
<dbReference type="EMBL" id="EAAA01002884">
    <property type="status" value="NOT_ANNOTATED_CDS"/>
    <property type="molecule type" value="Genomic_DNA"/>
</dbReference>
<keyword evidence="3" id="KW-1185">Reference proteome</keyword>
<reference evidence="2" key="4">
    <citation type="submission" date="2025-09" db="UniProtKB">
        <authorList>
            <consortium name="Ensembl"/>
        </authorList>
    </citation>
    <scope>IDENTIFICATION</scope>
</reference>
<dbReference type="InParanoid" id="H2XUC3"/>
<proteinExistence type="predicted"/>
<feature type="signal peptide" evidence="1">
    <location>
        <begin position="1"/>
        <end position="24"/>
    </location>
</feature>
<dbReference type="Ensembl" id="ENSCINT00000031159.1">
    <property type="protein sequence ID" value="ENSCINP00000033257.1"/>
    <property type="gene ID" value="ENSCING00000024415.1"/>
</dbReference>
<sequence>MHWSKRSWLTPILSLFMNCRYSAAGYDEIRWHLYPIFPDRVLNDY</sequence>
<accession>H2XUC3</accession>
<keyword evidence="1" id="KW-0732">Signal</keyword>
<reference evidence="2" key="3">
    <citation type="submission" date="2025-08" db="UniProtKB">
        <authorList>
            <consortium name="Ensembl"/>
        </authorList>
    </citation>
    <scope>IDENTIFICATION</scope>
</reference>